<dbReference type="InterPro" id="IPR003738">
    <property type="entry name" value="SRAP"/>
</dbReference>
<keyword evidence="7" id="KW-0456">Lyase</keyword>
<evidence type="ECO:0000256" key="5">
    <source>
        <dbReference type="ARBA" id="ARBA00023124"/>
    </source>
</evidence>
<sequence>MCGRYVSTSQPDQIARYFGAEMSEAVVENAPPANYNVAPTAQVFVVVETGEVRRLETARWGLVPSWAKDLSIGAKMINARAETLATKSAFKRAFQRRRCIVPADGFYEWQVIPGQKRKQPMFIHRADGDRFAFAGLWELWRDPAAPDDLPLRTCTIITGEPNEAVSPIHDRMPVMLPPDSWSTWLDHENHDLDMLGRLLVPAPASIIGVHPVSTAVNNVRNRAAWLVDPVDLDADTQQTLL</sequence>
<gene>
    <name evidence="8" type="ORF">UFOPK2754_02467</name>
</gene>
<dbReference type="GO" id="GO:0016829">
    <property type="term" value="F:lyase activity"/>
    <property type="evidence" value="ECO:0007669"/>
    <property type="project" value="UniProtKB-KW"/>
</dbReference>
<keyword evidence="2" id="KW-0645">Protease</keyword>
<comment type="similarity">
    <text evidence="1">Belongs to the SOS response-associated peptidase family.</text>
</comment>
<keyword evidence="3" id="KW-0227">DNA damage</keyword>
<evidence type="ECO:0000313" key="8">
    <source>
        <dbReference type="EMBL" id="CAB4761929.1"/>
    </source>
</evidence>
<keyword evidence="4" id="KW-0378">Hydrolase</keyword>
<dbReference type="GO" id="GO:0008233">
    <property type="term" value="F:peptidase activity"/>
    <property type="evidence" value="ECO:0007669"/>
    <property type="project" value="UniProtKB-KW"/>
</dbReference>
<dbReference type="PANTHER" id="PTHR13604:SF0">
    <property type="entry name" value="ABASIC SITE PROCESSING PROTEIN HMCES"/>
    <property type="match status" value="1"/>
</dbReference>
<dbReference type="GO" id="GO:0106300">
    <property type="term" value="P:protein-DNA covalent cross-linking repair"/>
    <property type="evidence" value="ECO:0007669"/>
    <property type="project" value="InterPro"/>
</dbReference>
<evidence type="ECO:0000256" key="1">
    <source>
        <dbReference type="ARBA" id="ARBA00008136"/>
    </source>
</evidence>
<evidence type="ECO:0000256" key="2">
    <source>
        <dbReference type="ARBA" id="ARBA00022670"/>
    </source>
</evidence>
<dbReference type="GO" id="GO:0006508">
    <property type="term" value="P:proteolysis"/>
    <property type="evidence" value="ECO:0007669"/>
    <property type="project" value="UniProtKB-KW"/>
</dbReference>
<name>A0A6J6UTI9_9ZZZZ</name>
<protein>
    <submittedName>
        <fullName evidence="8">Unannotated protein</fullName>
    </submittedName>
</protein>
<accession>A0A6J6UTI9</accession>
<evidence type="ECO:0000256" key="6">
    <source>
        <dbReference type="ARBA" id="ARBA00023125"/>
    </source>
</evidence>
<dbReference type="Gene3D" id="3.90.1680.10">
    <property type="entry name" value="SOS response associated peptidase-like"/>
    <property type="match status" value="1"/>
</dbReference>
<dbReference type="Pfam" id="PF02586">
    <property type="entry name" value="SRAP"/>
    <property type="match status" value="1"/>
</dbReference>
<dbReference type="InterPro" id="IPR036590">
    <property type="entry name" value="SRAP-like"/>
</dbReference>
<keyword evidence="5" id="KW-0190">Covalent protein-DNA linkage</keyword>
<evidence type="ECO:0000256" key="7">
    <source>
        <dbReference type="ARBA" id="ARBA00023239"/>
    </source>
</evidence>
<evidence type="ECO:0000256" key="4">
    <source>
        <dbReference type="ARBA" id="ARBA00022801"/>
    </source>
</evidence>
<reference evidence="8" key="1">
    <citation type="submission" date="2020-05" db="EMBL/GenBank/DDBJ databases">
        <authorList>
            <person name="Chiriac C."/>
            <person name="Salcher M."/>
            <person name="Ghai R."/>
            <person name="Kavagutti S V."/>
        </authorList>
    </citation>
    <scope>NUCLEOTIDE SEQUENCE</scope>
</reference>
<dbReference type="SUPFAM" id="SSF143081">
    <property type="entry name" value="BB1717-like"/>
    <property type="match status" value="1"/>
</dbReference>
<dbReference type="EMBL" id="CAEZYR010000112">
    <property type="protein sequence ID" value="CAB4761929.1"/>
    <property type="molecule type" value="Genomic_DNA"/>
</dbReference>
<evidence type="ECO:0000256" key="3">
    <source>
        <dbReference type="ARBA" id="ARBA00022763"/>
    </source>
</evidence>
<dbReference type="GO" id="GO:0003697">
    <property type="term" value="F:single-stranded DNA binding"/>
    <property type="evidence" value="ECO:0007669"/>
    <property type="project" value="InterPro"/>
</dbReference>
<proteinExistence type="inferred from homology"/>
<keyword evidence="6" id="KW-0238">DNA-binding</keyword>
<dbReference type="AlphaFoldDB" id="A0A6J6UTI9"/>
<dbReference type="PANTHER" id="PTHR13604">
    <property type="entry name" value="DC12-RELATED"/>
    <property type="match status" value="1"/>
</dbReference>
<organism evidence="8">
    <name type="scientific">freshwater metagenome</name>
    <dbReference type="NCBI Taxonomy" id="449393"/>
    <lineage>
        <taxon>unclassified sequences</taxon>
        <taxon>metagenomes</taxon>
        <taxon>ecological metagenomes</taxon>
    </lineage>
</organism>